<dbReference type="InterPro" id="IPR009777">
    <property type="entry name" value="ZapD"/>
</dbReference>
<gene>
    <name evidence="5" type="primary">zapD</name>
    <name evidence="6" type="ordered locus">CBUD_1956</name>
</gene>
<comment type="similarity">
    <text evidence="5">Belongs to the ZapD family.</text>
</comment>
<keyword evidence="2 5" id="KW-0132">Cell division</keyword>
<organism evidence="6 7">
    <name type="scientific">Coxiella burnetii (strain Dugway 5J108-111)</name>
    <dbReference type="NCBI Taxonomy" id="434922"/>
    <lineage>
        <taxon>Bacteria</taxon>
        <taxon>Pseudomonadati</taxon>
        <taxon>Pseudomonadota</taxon>
        <taxon>Gammaproteobacteria</taxon>
        <taxon>Legionellales</taxon>
        <taxon>Coxiellaceae</taxon>
        <taxon>Coxiella</taxon>
    </lineage>
</organism>
<evidence type="ECO:0000313" key="7">
    <source>
        <dbReference type="Proteomes" id="UP000008555"/>
    </source>
</evidence>
<dbReference type="InterPro" id="IPR036268">
    <property type="entry name" value="ZapD_sf"/>
</dbReference>
<protein>
    <recommendedName>
        <fullName evidence="5">Cell division protein ZapD</fullName>
    </recommendedName>
    <alternativeName>
        <fullName evidence="5">Z ring-associated protein D</fullName>
    </alternativeName>
</protein>
<dbReference type="GO" id="GO:0043093">
    <property type="term" value="P:FtsZ-dependent cytokinesis"/>
    <property type="evidence" value="ECO:0007669"/>
    <property type="project" value="UniProtKB-UniRule"/>
</dbReference>
<dbReference type="Pfam" id="PF07072">
    <property type="entry name" value="ZapD"/>
    <property type="match status" value="1"/>
</dbReference>
<comment type="function">
    <text evidence="5">Cell division factor that enhances FtsZ-ring assembly. Directly interacts with FtsZ and promotes bundling of FtsZ protofilaments, with a reduction in FtsZ GTPase activity.</text>
</comment>
<comment type="subunit">
    <text evidence="5">Interacts with FtsZ.</text>
</comment>
<name>A9KEP7_COXBN</name>
<comment type="subcellular location">
    <subcellularLocation>
        <location evidence="5">Cytoplasm</location>
    </subcellularLocation>
    <text evidence="5">Localizes to mid-cell in an FtsZ-dependent manner.</text>
</comment>
<reference evidence="6 7" key="1">
    <citation type="journal article" date="2009" name="Infect. Immun.">
        <title>Comparative genomics reveal extensive transposon-mediated genomic plasticity and diversity among potential effector proteins within the genus Coxiella.</title>
        <authorList>
            <person name="Beare P.A."/>
            <person name="Unsworth N."/>
            <person name="Andoh M."/>
            <person name="Voth D.E."/>
            <person name="Omsland A."/>
            <person name="Gilk S.D."/>
            <person name="Williams K.P."/>
            <person name="Sobral B.W."/>
            <person name="Kupko J.J.III."/>
            <person name="Porcella S.F."/>
            <person name="Samuel J.E."/>
            <person name="Heinzen R.A."/>
        </authorList>
    </citation>
    <scope>NUCLEOTIDE SEQUENCE [LARGE SCALE GENOMIC DNA]</scope>
    <source>
        <strain evidence="6 7">Dugway 5J108-111</strain>
    </source>
</reference>
<accession>A9KEP7</accession>
<dbReference type="EMBL" id="CP000733">
    <property type="protein sequence ID" value="ABS76883.2"/>
    <property type="molecule type" value="Genomic_DNA"/>
</dbReference>
<keyword evidence="1 5" id="KW-0963">Cytoplasm</keyword>
<dbReference type="Gene3D" id="1.10.3900.10">
    <property type="entry name" value="YacF-like"/>
    <property type="match status" value="1"/>
</dbReference>
<dbReference type="GO" id="GO:0000917">
    <property type="term" value="P:division septum assembly"/>
    <property type="evidence" value="ECO:0007669"/>
    <property type="project" value="UniProtKB-KW"/>
</dbReference>
<evidence type="ECO:0000256" key="1">
    <source>
        <dbReference type="ARBA" id="ARBA00022490"/>
    </source>
</evidence>
<evidence type="ECO:0000256" key="4">
    <source>
        <dbReference type="ARBA" id="ARBA00023306"/>
    </source>
</evidence>
<dbReference type="Proteomes" id="UP000008555">
    <property type="component" value="Chromosome"/>
</dbReference>
<keyword evidence="3 5" id="KW-0717">Septation</keyword>
<dbReference type="PANTHER" id="PTHR39455">
    <property type="entry name" value="CELL DIVISION PROTEIN ZAPD"/>
    <property type="match status" value="1"/>
</dbReference>
<dbReference type="SUPFAM" id="SSF160950">
    <property type="entry name" value="YacF-like"/>
    <property type="match status" value="1"/>
</dbReference>
<dbReference type="GO" id="GO:0032153">
    <property type="term" value="C:cell division site"/>
    <property type="evidence" value="ECO:0007669"/>
    <property type="project" value="TreeGrafter"/>
</dbReference>
<evidence type="ECO:0000256" key="2">
    <source>
        <dbReference type="ARBA" id="ARBA00022618"/>
    </source>
</evidence>
<evidence type="ECO:0000256" key="5">
    <source>
        <dbReference type="HAMAP-Rule" id="MF_01092"/>
    </source>
</evidence>
<dbReference type="HAMAP" id="MF_01092">
    <property type="entry name" value="ZapD"/>
    <property type="match status" value="1"/>
</dbReference>
<dbReference type="InterPro" id="IPR027462">
    <property type="entry name" value="ZapD_C"/>
</dbReference>
<dbReference type="PANTHER" id="PTHR39455:SF1">
    <property type="entry name" value="CELL DIVISION PROTEIN ZAPD"/>
    <property type="match status" value="1"/>
</dbReference>
<evidence type="ECO:0000313" key="6">
    <source>
        <dbReference type="EMBL" id="ABS76883.2"/>
    </source>
</evidence>
<keyword evidence="4 5" id="KW-0131">Cell cycle</keyword>
<dbReference type="Gene3D" id="2.60.440.10">
    <property type="entry name" value="YacF-like domains"/>
    <property type="match status" value="1"/>
</dbReference>
<dbReference type="KEGG" id="cbd:CBUD_1956"/>
<sequence>MMRHQWLISRPAMVATTITYEQPLNEPMRICLRLEHLFRQLHEHIREPAPAASHLAMLALLKALNVIDRPDLKTKLTQTLTQQTSTLLQLKHSPEVDNHKLQGLLDTLDRYVTHLHQTTRKIGEPLRENAFLTQIRSHLYNPAGPCNFTTPAYALWLQQPSENRINDLQNWAKEFEPLINIVNAILQIIRESTSPQNIVARQGFYQQMLNATSPCQLIQLTLPIEKNIYPEICAGKHRLVIRFLPLDVNNNENTKQIAEEISFKLNCCRI</sequence>
<dbReference type="NCBIfam" id="NF003656">
    <property type="entry name" value="PRK05287.1-4"/>
    <property type="match status" value="1"/>
</dbReference>
<evidence type="ECO:0000256" key="3">
    <source>
        <dbReference type="ARBA" id="ARBA00023210"/>
    </source>
</evidence>
<proteinExistence type="inferred from homology"/>
<dbReference type="RefSeq" id="WP_011997348.1">
    <property type="nucleotide sequence ID" value="NC_009727.1"/>
</dbReference>
<dbReference type="HOGENOM" id="CLU_076303_0_1_6"/>
<dbReference type="AlphaFoldDB" id="A9KEP7"/>
<dbReference type="GO" id="GO:0005737">
    <property type="term" value="C:cytoplasm"/>
    <property type="evidence" value="ECO:0007669"/>
    <property type="project" value="UniProtKB-SubCell"/>
</dbReference>